<dbReference type="RefSeq" id="WP_386098254.1">
    <property type="nucleotide sequence ID" value="NZ_JBHUOZ010000003.1"/>
</dbReference>
<dbReference type="Pfam" id="PF10988">
    <property type="entry name" value="DUF2807"/>
    <property type="match status" value="1"/>
</dbReference>
<feature type="region of interest" description="Disordered" evidence="1">
    <location>
        <begin position="220"/>
        <end position="240"/>
    </location>
</feature>
<evidence type="ECO:0000313" key="4">
    <source>
        <dbReference type="Proteomes" id="UP001597511"/>
    </source>
</evidence>
<reference evidence="4" key="1">
    <citation type="journal article" date="2019" name="Int. J. Syst. Evol. Microbiol.">
        <title>The Global Catalogue of Microorganisms (GCM) 10K type strain sequencing project: providing services to taxonomists for standard genome sequencing and annotation.</title>
        <authorList>
            <consortium name="The Broad Institute Genomics Platform"/>
            <consortium name="The Broad Institute Genome Sequencing Center for Infectious Disease"/>
            <person name="Wu L."/>
            <person name="Ma J."/>
        </authorList>
    </citation>
    <scope>NUCLEOTIDE SEQUENCE [LARGE SCALE GENOMIC DNA]</scope>
    <source>
        <strain evidence="4">KCTC 23299</strain>
    </source>
</reference>
<evidence type="ECO:0000256" key="1">
    <source>
        <dbReference type="SAM" id="MobiDB-lite"/>
    </source>
</evidence>
<dbReference type="PROSITE" id="PS51257">
    <property type="entry name" value="PROKAR_LIPOPROTEIN"/>
    <property type="match status" value="1"/>
</dbReference>
<keyword evidence="4" id="KW-1185">Reference proteome</keyword>
<comment type="caution">
    <text evidence="3">The sequence shown here is derived from an EMBL/GenBank/DDBJ whole genome shotgun (WGS) entry which is preliminary data.</text>
</comment>
<gene>
    <name evidence="3" type="ORF">ACFS6H_10955</name>
</gene>
<organism evidence="3 4">
    <name type="scientific">Terrimonas rubra</name>
    <dbReference type="NCBI Taxonomy" id="1035890"/>
    <lineage>
        <taxon>Bacteria</taxon>
        <taxon>Pseudomonadati</taxon>
        <taxon>Bacteroidota</taxon>
        <taxon>Chitinophagia</taxon>
        <taxon>Chitinophagales</taxon>
        <taxon>Chitinophagaceae</taxon>
        <taxon>Terrimonas</taxon>
    </lineage>
</organism>
<proteinExistence type="predicted"/>
<dbReference type="Gene3D" id="2.160.20.120">
    <property type="match status" value="1"/>
</dbReference>
<accession>A0ABW6A5Q7</accession>
<evidence type="ECO:0000259" key="2">
    <source>
        <dbReference type="Pfam" id="PF10988"/>
    </source>
</evidence>
<evidence type="ECO:0000313" key="3">
    <source>
        <dbReference type="EMBL" id="MFD2920231.1"/>
    </source>
</evidence>
<name>A0ABW6A5Q7_9BACT</name>
<protein>
    <submittedName>
        <fullName evidence="3">Head GIN domain-containing protein</fullName>
    </submittedName>
</protein>
<dbReference type="Proteomes" id="UP001597511">
    <property type="component" value="Unassembled WGS sequence"/>
</dbReference>
<sequence>MRYIFLVFLTAFIFTSCGLVDHDTVRGNGKVGTQDRNVESFDEIEMNGGVMVHLKQDSVQSVKVEGDENLLEYIEISVTNGKLLVKQRENTSISTKERITVYVTAPFIKKFDLSGATKLVAEGQFAVNSQLDIDLSGASQIELSAKSPIVNIQASGASTVTIGGETRTLNIDGDGASKIKAFELLSENTTVDLSGATSAEVYASVSIKAEADGASHVKYKGGATDVKQETSGAGSIKKVD</sequence>
<feature type="domain" description="Putative auto-transporter adhesin head GIN" evidence="2">
    <location>
        <begin position="41"/>
        <end position="222"/>
    </location>
</feature>
<dbReference type="EMBL" id="JBHUOZ010000003">
    <property type="protein sequence ID" value="MFD2920231.1"/>
    <property type="molecule type" value="Genomic_DNA"/>
</dbReference>
<dbReference type="InterPro" id="IPR021255">
    <property type="entry name" value="DUF2807"/>
</dbReference>